<keyword evidence="4 14" id="KW-0812">Transmembrane</keyword>
<evidence type="ECO:0000256" key="7">
    <source>
        <dbReference type="ARBA" id="ARBA00022989"/>
    </source>
</evidence>
<dbReference type="GO" id="GO:0046872">
    <property type="term" value="F:metal ion binding"/>
    <property type="evidence" value="ECO:0007669"/>
    <property type="project" value="UniProtKB-KW"/>
</dbReference>
<evidence type="ECO:0000256" key="2">
    <source>
        <dbReference type="ARBA" id="ARBA00006459"/>
    </source>
</evidence>
<reference evidence="15 16" key="1">
    <citation type="submission" date="2016-03" db="EMBL/GenBank/DDBJ databases">
        <title>EvidentialGene: Evidence-directed Construction of Genes on Genomes.</title>
        <authorList>
            <person name="Gilbert D.G."/>
            <person name="Choi J.-H."/>
            <person name="Mockaitis K."/>
            <person name="Colbourne J."/>
            <person name="Pfrender M."/>
        </authorList>
    </citation>
    <scope>NUCLEOTIDE SEQUENCE [LARGE SCALE GENOMIC DNA]</scope>
    <source>
        <strain evidence="15 16">Xinb3</strain>
        <tissue evidence="15">Complete organism</tissue>
    </source>
</reference>
<evidence type="ECO:0000256" key="14">
    <source>
        <dbReference type="RuleBase" id="RU003732"/>
    </source>
</evidence>
<dbReference type="PANTHER" id="PTHR11616">
    <property type="entry name" value="SODIUM/CHLORIDE DEPENDENT TRANSPORTER"/>
    <property type="match status" value="1"/>
</dbReference>
<comment type="similarity">
    <text evidence="2 14">Belongs to the sodium:neurotransmitter symporter (SNF) (TC 2.A.22) family.</text>
</comment>
<evidence type="ECO:0000256" key="5">
    <source>
        <dbReference type="ARBA" id="ARBA00022847"/>
    </source>
</evidence>
<dbReference type="InterPro" id="IPR000175">
    <property type="entry name" value="Na/ntran_symport"/>
</dbReference>
<protein>
    <recommendedName>
        <fullName evidence="14">Transporter</fullName>
    </recommendedName>
</protein>
<accession>A0A0N8A3A2</accession>
<comment type="function">
    <text evidence="13">Unusual broad substrate spectrum amino acid:sodium cotransporter that promotes absorption of the D isomers of essential amino acids. Neutral amino acids are the preferred substrates, especially methionine and phenylalanine.</text>
</comment>
<keyword evidence="7" id="KW-1133">Transmembrane helix</keyword>
<evidence type="ECO:0000256" key="10">
    <source>
        <dbReference type="ARBA" id="ARBA00023136"/>
    </source>
</evidence>
<sequence length="728" mass="81192">MVKKSSGKGPVPEEDGQRTAREFGRSNTAFEEDENHFSSSPVRTPAKVRQRQQVRSGEALANEFNNAAFEQDDDQQSITPPPPYPCEAATPDEQVSPMAMEDAKTTERETWGSPLEFLLSCIAMSVGLGNVWRFPYTAYKNGGGAFLIPYVIVLLFIGKPLYFLEMAMGQFSSYGSVKVWEVVPILKGVGYGQALATWFVVTYYCVLIAITLFYFFSSFQAVLPWTVCDMSWMSADNCYNSSADTNLTSFNISGLKSSSDLYFNEEVIKKIDSIDDGIGSPDWKLSLCLLLAWILICAILMKGVASSGKVAYFTALFPYVVLITLLVRGVTLEGASDGILYFIRPEWSKLLDVNTWYAAVTQCFFSLSVGFGPIVMFSSYNPFRHNIYRDAVIISLMDTFTSFLAGITIFSILGNLAHESGKNVTDVVSAGTGLAFVSYPDAIAKFQYVPQFFAVMFFLMLLTLGIGSAVSLTGCVVTILCDDFPHWKRWLVVTVICLIGFVSGLVYITPGGLIILDIVDYFGGGFIIFLMATIETIGICWIYGLNRFVRDIEFMLGIKLNAYWKITWAYIIPTVLVFIFCYAMATYTPLKEGDYVYPAAATGAGWVLAAIAILQVPLWAAIAIYRQKNCNSFFERIKSSLKETDHWGPKNPAHRLEWKKFQLEKPHHHTSYSARLWYPKVPSRMTYDVSTLSVSNNNPLPAKEAGHQRQKVTSAPHSRSTFENEIAD</sequence>
<evidence type="ECO:0000256" key="8">
    <source>
        <dbReference type="ARBA" id="ARBA00023053"/>
    </source>
</evidence>
<dbReference type="PANTHER" id="PTHR11616:SF321">
    <property type="entry name" value="SODIUM-DEPENDENT NUTRIENT AMINO ACID TRANSPORTER 1-RELATED"/>
    <property type="match status" value="1"/>
</dbReference>
<evidence type="ECO:0000313" key="16">
    <source>
        <dbReference type="Proteomes" id="UP000076858"/>
    </source>
</evidence>
<evidence type="ECO:0000256" key="4">
    <source>
        <dbReference type="ARBA" id="ARBA00022692"/>
    </source>
</evidence>
<evidence type="ECO:0000256" key="3">
    <source>
        <dbReference type="ARBA" id="ARBA00022448"/>
    </source>
</evidence>
<dbReference type="InterPro" id="IPR037272">
    <property type="entry name" value="SNS_sf"/>
</dbReference>
<keyword evidence="3 14" id="KW-0813">Transport</keyword>
<evidence type="ECO:0000256" key="1">
    <source>
        <dbReference type="ARBA" id="ARBA00004141"/>
    </source>
</evidence>
<keyword evidence="12" id="KW-0739">Sodium transport</keyword>
<dbReference type="Pfam" id="PF00209">
    <property type="entry name" value="SNF"/>
    <property type="match status" value="1"/>
</dbReference>
<dbReference type="EMBL" id="LRGB01001348">
    <property type="protein sequence ID" value="KZS12914.1"/>
    <property type="molecule type" value="Genomic_DNA"/>
</dbReference>
<name>A0A0N8A3A2_9CRUS</name>
<keyword evidence="11" id="KW-0325">Glycoprotein</keyword>
<keyword evidence="5 14" id="KW-0769">Symport</keyword>
<dbReference type="OrthoDB" id="6581954at2759"/>
<gene>
    <name evidence="15" type="ORF">APZ42_022143</name>
</gene>
<evidence type="ECO:0000256" key="6">
    <source>
        <dbReference type="ARBA" id="ARBA00022970"/>
    </source>
</evidence>
<evidence type="ECO:0000313" key="15">
    <source>
        <dbReference type="EMBL" id="KZS12914.1"/>
    </source>
</evidence>
<dbReference type="GO" id="GO:0005283">
    <property type="term" value="F:amino acid:sodium symporter activity"/>
    <property type="evidence" value="ECO:0007669"/>
    <property type="project" value="TreeGrafter"/>
</dbReference>
<keyword evidence="16" id="KW-1185">Reference proteome</keyword>
<keyword evidence="8" id="KW-0915">Sodium</keyword>
<dbReference type="PROSITE" id="PS50267">
    <property type="entry name" value="NA_NEUROTRAN_SYMP_3"/>
    <property type="match status" value="1"/>
</dbReference>
<evidence type="ECO:0000256" key="13">
    <source>
        <dbReference type="ARBA" id="ARBA00037785"/>
    </source>
</evidence>
<dbReference type="PROSITE" id="PS00610">
    <property type="entry name" value="NA_NEUROTRAN_SYMP_1"/>
    <property type="match status" value="1"/>
</dbReference>
<dbReference type="PRINTS" id="PR00176">
    <property type="entry name" value="NANEUSMPORT"/>
</dbReference>
<comment type="subcellular location">
    <subcellularLocation>
        <location evidence="1">Membrane</location>
        <topology evidence="1">Multi-pass membrane protein</topology>
    </subcellularLocation>
</comment>
<dbReference type="Proteomes" id="UP000076858">
    <property type="component" value="Unassembled WGS sequence"/>
</dbReference>
<evidence type="ECO:0000256" key="11">
    <source>
        <dbReference type="ARBA" id="ARBA00023180"/>
    </source>
</evidence>
<comment type="caution">
    <text evidence="15">The sequence shown here is derived from an EMBL/GenBank/DDBJ whole genome shotgun (WGS) entry which is preliminary data.</text>
</comment>
<dbReference type="NCBIfam" id="NF037979">
    <property type="entry name" value="Na_transp"/>
    <property type="match status" value="1"/>
</dbReference>
<proteinExistence type="inferred from homology"/>
<dbReference type="GO" id="GO:0005886">
    <property type="term" value="C:plasma membrane"/>
    <property type="evidence" value="ECO:0007669"/>
    <property type="project" value="TreeGrafter"/>
</dbReference>
<dbReference type="CDD" id="cd10324">
    <property type="entry name" value="SLC6sbd"/>
    <property type="match status" value="1"/>
</dbReference>
<evidence type="ECO:0000256" key="12">
    <source>
        <dbReference type="ARBA" id="ARBA00023201"/>
    </source>
</evidence>
<dbReference type="STRING" id="35525.A0A0N8A3A2"/>
<keyword evidence="6" id="KW-0029">Amino-acid transport</keyword>
<dbReference type="AlphaFoldDB" id="A0A0N8A3A2"/>
<dbReference type="GO" id="GO:0089718">
    <property type="term" value="P:amino acid import across plasma membrane"/>
    <property type="evidence" value="ECO:0007669"/>
    <property type="project" value="TreeGrafter"/>
</dbReference>
<evidence type="ECO:0000256" key="9">
    <source>
        <dbReference type="ARBA" id="ARBA00023065"/>
    </source>
</evidence>
<organism evidence="15 16">
    <name type="scientific">Daphnia magna</name>
    <dbReference type="NCBI Taxonomy" id="35525"/>
    <lineage>
        <taxon>Eukaryota</taxon>
        <taxon>Metazoa</taxon>
        <taxon>Ecdysozoa</taxon>
        <taxon>Arthropoda</taxon>
        <taxon>Crustacea</taxon>
        <taxon>Branchiopoda</taxon>
        <taxon>Diplostraca</taxon>
        <taxon>Cladocera</taxon>
        <taxon>Anomopoda</taxon>
        <taxon>Daphniidae</taxon>
        <taxon>Daphnia</taxon>
    </lineage>
</organism>
<keyword evidence="10" id="KW-0472">Membrane</keyword>
<keyword evidence="9" id="KW-0406">Ion transport</keyword>
<dbReference type="GO" id="GO:0015179">
    <property type="term" value="F:L-amino acid transmembrane transporter activity"/>
    <property type="evidence" value="ECO:0007669"/>
    <property type="project" value="TreeGrafter"/>
</dbReference>
<dbReference type="SUPFAM" id="SSF161070">
    <property type="entry name" value="SNF-like"/>
    <property type="match status" value="1"/>
</dbReference>